<organism evidence="5 6">
    <name type="scientific">Kibdelosporangium lantanae</name>
    <dbReference type="NCBI Taxonomy" id="1497396"/>
    <lineage>
        <taxon>Bacteria</taxon>
        <taxon>Bacillati</taxon>
        <taxon>Actinomycetota</taxon>
        <taxon>Actinomycetes</taxon>
        <taxon>Pseudonocardiales</taxon>
        <taxon>Pseudonocardiaceae</taxon>
        <taxon>Kibdelosporangium</taxon>
    </lineage>
</organism>
<keyword evidence="3" id="KW-0804">Transcription</keyword>
<protein>
    <submittedName>
        <fullName evidence="5">Response regulator transcription factor</fullName>
    </submittedName>
</protein>
<dbReference type="PANTHER" id="PTHR44688">
    <property type="entry name" value="DNA-BINDING TRANSCRIPTIONAL ACTIVATOR DEVR_DOSR"/>
    <property type="match status" value="1"/>
</dbReference>
<evidence type="ECO:0000256" key="2">
    <source>
        <dbReference type="ARBA" id="ARBA00023125"/>
    </source>
</evidence>
<dbReference type="Pfam" id="PF00196">
    <property type="entry name" value="GerE"/>
    <property type="match status" value="1"/>
</dbReference>
<evidence type="ECO:0000259" key="4">
    <source>
        <dbReference type="PROSITE" id="PS50043"/>
    </source>
</evidence>
<gene>
    <name evidence="5" type="ORF">ACFQ1S_26575</name>
</gene>
<keyword evidence="1" id="KW-0805">Transcription regulation</keyword>
<dbReference type="PANTHER" id="PTHR44688:SF16">
    <property type="entry name" value="DNA-BINDING TRANSCRIPTIONAL ACTIVATOR DEVR_DOSR"/>
    <property type="match status" value="1"/>
</dbReference>
<sequence length="55" mass="6049">MARLVADGLTNREIMERLKLSRRTVETHITNIRAKLDVASRAALAASVVRASQST</sequence>
<keyword evidence="2" id="KW-0238">DNA-binding</keyword>
<dbReference type="InterPro" id="IPR036388">
    <property type="entry name" value="WH-like_DNA-bd_sf"/>
</dbReference>
<dbReference type="SUPFAM" id="SSF46894">
    <property type="entry name" value="C-terminal effector domain of the bipartite response regulators"/>
    <property type="match status" value="1"/>
</dbReference>
<dbReference type="SMART" id="SM00421">
    <property type="entry name" value="HTH_LUXR"/>
    <property type="match status" value="1"/>
</dbReference>
<name>A0ABW3MGR7_9PSEU</name>
<evidence type="ECO:0000256" key="1">
    <source>
        <dbReference type="ARBA" id="ARBA00023015"/>
    </source>
</evidence>
<comment type="caution">
    <text evidence="5">The sequence shown here is derived from an EMBL/GenBank/DDBJ whole genome shotgun (WGS) entry which is preliminary data.</text>
</comment>
<dbReference type="PRINTS" id="PR00038">
    <property type="entry name" value="HTHLUXR"/>
</dbReference>
<dbReference type="Proteomes" id="UP001597045">
    <property type="component" value="Unassembled WGS sequence"/>
</dbReference>
<accession>A0ABW3MGR7</accession>
<evidence type="ECO:0000313" key="5">
    <source>
        <dbReference type="EMBL" id="MFD1048845.1"/>
    </source>
</evidence>
<feature type="domain" description="HTH luxR-type" evidence="4">
    <location>
        <begin position="1"/>
        <end position="52"/>
    </location>
</feature>
<keyword evidence="6" id="KW-1185">Reference proteome</keyword>
<dbReference type="InterPro" id="IPR016032">
    <property type="entry name" value="Sig_transdc_resp-reg_C-effctor"/>
</dbReference>
<dbReference type="Gene3D" id="1.10.10.10">
    <property type="entry name" value="Winged helix-like DNA-binding domain superfamily/Winged helix DNA-binding domain"/>
    <property type="match status" value="1"/>
</dbReference>
<evidence type="ECO:0000313" key="6">
    <source>
        <dbReference type="Proteomes" id="UP001597045"/>
    </source>
</evidence>
<dbReference type="InterPro" id="IPR000792">
    <property type="entry name" value="Tscrpt_reg_LuxR_C"/>
</dbReference>
<dbReference type="CDD" id="cd06170">
    <property type="entry name" value="LuxR_C_like"/>
    <property type="match status" value="1"/>
</dbReference>
<reference evidence="6" key="1">
    <citation type="journal article" date="2019" name="Int. J. Syst. Evol. Microbiol.">
        <title>The Global Catalogue of Microorganisms (GCM) 10K type strain sequencing project: providing services to taxonomists for standard genome sequencing and annotation.</title>
        <authorList>
            <consortium name="The Broad Institute Genomics Platform"/>
            <consortium name="The Broad Institute Genome Sequencing Center for Infectious Disease"/>
            <person name="Wu L."/>
            <person name="Ma J."/>
        </authorList>
    </citation>
    <scope>NUCLEOTIDE SEQUENCE [LARGE SCALE GENOMIC DNA]</scope>
    <source>
        <strain evidence="6">JCM 31486</strain>
    </source>
</reference>
<proteinExistence type="predicted"/>
<dbReference type="PROSITE" id="PS50043">
    <property type="entry name" value="HTH_LUXR_2"/>
    <property type="match status" value="1"/>
</dbReference>
<evidence type="ECO:0000256" key="3">
    <source>
        <dbReference type="ARBA" id="ARBA00023163"/>
    </source>
</evidence>
<dbReference type="EMBL" id="JBHTIS010001828">
    <property type="protein sequence ID" value="MFD1048845.1"/>
    <property type="molecule type" value="Genomic_DNA"/>
</dbReference>